<organism evidence="11 12">
    <name type="scientific">Aquisalimonas asiatica</name>
    <dbReference type="NCBI Taxonomy" id="406100"/>
    <lineage>
        <taxon>Bacteria</taxon>
        <taxon>Pseudomonadati</taxon>
        <taxon>Pseudomonadota</taxon>
        <taxon>Gammaproteobacteria</taxon>
        <taxon>Chromatiales</taxon>
        <taxon>Ectothiorhodospiraceae</taxon>
        <taxon>Aquisalimonas</taxon>
    </lineage>
</organism>
<dbReference type="NCBIfam" id="NF005559">
    <property type="entry name" value="PRK07231.1"/>
    <property type="match status" value="1"/>
</dbReference>
<dbReference type="SMART" id="SM00822">
    <property type="entry name" value="PKS_KR"/>
    <property type="match status" value="1"/>
</dbReference>
<feature type="domain" description="Ketoreductase" evidence="10">
    <location>
        <begin position="8"/>
        <end position="188"/>
    </location>
</feature>
<dbReference type="InterPro" id="IPR011284">
    <property type="entry name" value="3oxo_ACP_reduc"/>
</dbReference>
<name>A0A1H8UDN5_9GAMM</name>
<evidence type="ECO:0000256" key="5">
    <source>
        <dbReference type="ARBA" id="ARBA00048508"/>
    </source>
</evidence>
<dbReference type="EC" id="1.1.1.100" evidence="9"/>
<evidence type="ECO:0000256" key="6">
    <source>
        <dbReference type="PIRSR" id="PIRSR611284-1"/>
    </source>
</evidence>
<keyword evidence="9" id="KW-0275">Fatty acid biosynthesis</keyword>
<dbReference type="GO" id="GO:0006633">
    <property type="term" value="P:fatty acid biosynthetic process"/>
    <property type="evidence" value="ECO:0007669"/>
    <property type="project" value="UniProtKB-UniPathway"/>
</dbReference>
<dbReference type="PANTHER" id="PTHR42879">
    <property type="entry name" value="3-OXOACYL-(ACYL-CARRIER-PROTEIN) REDUCTASE"/>
    <property type="match status" value="1"/>
</dbReference>
<feature type="active site" description="Proton acceptor" evidence="6">
    <location>
        <position position="157"/>
    </location>
</feature>
<evidence type="ECO:0000313" key="12">
    <source>
        <dbReference type="Proteomes" id="UP000199657"/>
    </source>
</evidence>
<dbReference type="InterPro" id="IPR020904">
    <property type="entry name" value="Sc_DH/Rdtase_CS"/>
</dbReference>
<dbReference type="NCBIfam" id="NF009464">
    <property type="entry name" value="PRK12824.1"/>
    <property type="match status" value="1"/>
</dbReference>
<comment type="similarity">
    <text evidence="2 8">Belongs to the short-chain dehydrogenases/reductases (SDR) family.</text>
</comment>
<dbReference type="GO" id="GO:0051287">
    <property type="term" value="F:NAD binding"/>
    <property type="evidence" value="ECO:0007669"/>
    <property type="project" value="UniProtKB-UniRule"/>
</dbReference>
<evidence type="ECO:0000256" key="4">
    <source>
        <dbReference type="ARBA" id="ARBA00023002"/>
    </source>
</evidence>
<dbReference type="Proteomes" id="UP000199657">
    <property type="component" value="Unassembled WGS sequence"/>
</dbReference>
<dbReference type="EMBL" id="FOEG01000006">
    <property type="protein sequence ID" value="SEP00738.1"/>
    <property type="molecule type" value="Genomic_DNA"/>
</dbReference>
<accession>A0A1H8UDN5</accession>
<proteinExistence type="inferred from homology"/>
<keyword evidence="9" id="KW-0276">Fatty acid metabolism</keyword>
<keyword evidence="3 7" id="KW-0521">NADP</keyword>
<evidence type="ECO:0000256" key="3">
    <source>
        <dbReference type="ARBA" id="ARBA00022857"/>
    </source>
</evidence>
<comment type="catalytic activity">
    <reaction evidence="5 9">
        <text>a (3R)-hydroxyacyl-[ACP] + NADP(+) = a 3-oxoacyl-[ACP] + NADPH + H(+)</text>
        <dbReference type="Rhea" id="RHEA:17397"/>
        <dbReference type="Rhea" id="RHEA-COMP:9916"/>
        <dbReference type="Rhea" id="RHEA-COMP:9945"/>
        <dbReference type="ChEBI" id="CHEBI:15378"/>
        <dbReference type="ChEBI" id="CHEBI:57783"/>
        <dbReference type="ChEBI" id="CHEBI:58349"/>
        <dbReference type="ChEBI" id="CHEBI:78776"/>
        <dbReference type="ChEBI" id="CHEBI:78827"/>
        <dbReference type="EC" id="1.1.1.100"/>
    </reaction>
</comment>
<comment type="function">
    <text evidence="1 9">Catalyzes the NADPH-dependent reduction of beta-ketoacyl-ACP substrates to beta-hydroxyacyl-ACP products, the first reductive step in the elongation cycle of fatty acid biosynthesis.</text>
</comment>
<dbReference type="Gene3D" id="3.40.50.720">
    <property type="entry name" value="NAD(P)-binding Rossmann-like Domain"/>
    <property type="match status" value="1"/>
</dbReference>
<dbReference type="NCBIfam" id="TIGR01830">
    <property type="entry name" value="3oxo_ACP_reduc"/>
    <property type="match status" value="1"/>
</dbReference>
<evidence type="ECO:0000313" key="11">
    <source>
        <dbReference type="EMBL" id="SEP00738.1"/>
    </source>
</evidence>
<evidence type="ECO:0000256" key="8">
    <source>
        <dbReference type="RuleBase" id="RU000363"/>
    </source>
</evidence>
<keyword evidence="4 9" id="KW-0560">Oxidoreductase</keyword>
<gene>
    <name evidence="11" type="ORF">SAMN04488052_10683</name>
</gene>
<sequence>MTRRLDNQVAIVTGGSRGIGRAIALELASLGAKVAINYRGGQKEAEKVAEEIREHGTEALVLQADVSKKDQARGLVTQTIDHWGRLDILVNNAGITRDKTMKKLTDEDWEDVINTNLNSVYYTVSAALPTMQDQQYGRIVNISSFVGQAGNFGQSNYSASKGGIIAFTKSAAQEVAKNNITINAIAPGFTLTEMLAQVPENIQEKILAKIPMGRFGQPQEIARAVVFLAADGDYITGQQINVNGGVYM</sequence>
<dbReference type="UniPathway" id="UPA00094"/>
<keyword evidence="12" id="KW-1185">Reference proteome</keyword>
<reference evidence="11 12" key="1">
    <citation type="submission" date="2016-10" db="EMBL/GenBank/DDBJ databases">
        <authorList>
            <person name="de Groot N.N."/>
        </authorList>
    </citation>
    <scope>NUCLEOTIDE SEQUENCE [LARGE SCALE GENOMIC DNA]</scope>
    <source>
        <strain evidence="11 12">CGMCC 1.6291</strain>
    </source>
</reference>
<dbReference type="Pfam" id="PF00106">
    <property type="entry name" value="adh_short"/>
    <property type="match status" value="1"/>
</dbReference>
<evidence type="ECO:0000259" key="10">
    <source>
        <dbReference type="SMART" id="SM00822"/>
    </source>
</evidence>
<dbReference type="SUPFAM" id="SSF51735">
    <property type="entry name" value="NAD(P)-binding Rossmann-fold domains"/>
    <property type="match status" value="1"/>
</dbReference>
<dbReference type="GO" id="GO:0004316">
    <property type="term" value="F:3-oxoacyl-[acyl-carrier-protein] reductase (NADPH) activity"/>
    <property type="evidence" value="ECO:0007669"/>
    <property type="project" value="UniProtKB-UniRule"/>
</dbReference>
<dbReference type="PANTHER" id="PTHR42879:SF2">
    <property type="entry name" value="3-OXOACYL-[ACYL-CARRIER-PROTEIN] REDUCTASE FABG"/>
    <property type="match status" value="1"/>
</dbReference>
<dbReference type="InterPro" id="IPR002347">
    <property type="entry name" value="SDR_fam"/>
</dbReference>
<keyword evidence="9" id="KW-0443">Lipid metabolism</keyword>
<feature type="binding site" evidence="7">
    <location>
        <begin position="157"/>
        <end position="161"/>
    </location>
    <ligand>
        <name>NADP(+)</name>
        <dbReference type="ChEBI" id="CHEBI:58349"/>
    </ligand>
</feature>
<dbReference type="OrthoDB" id="9804774at2"/>
<dbReference type="FunFam" id="3.40.50.720:FF:000115">
    <property type="entry name" value="3-oxoacyl-[acyl-carrier-protein] reductase FabG"/>
    <property type="match status" value="1"/>
</dbReference>
<dbReference type="InterPro" id="IPR057326">
    <property type="entry name" value="KR_dom"/>
</dbReference>
<dbReference type="InterPro" id="IPR050259">
    <property type="entry name" value="SDR"/>
</dbReference>
<comment type="subunit">
    <text evidence="9">Homotetramer.</text>
</comment>
<protein>
    <recommendedName>
        <fullName evidence="9">3-oxoacyl-[acyl-carrier-protein] reductase</fullName>
        <ecNumber evidence="9">1.1.1.100</ecNumber>
    </recommendedName>
</protein>
<evidence type="ECO:0000256" key="2">
    <source>
        <dbReference type="ARBA" id="ARBA00006484"/>
    </source>
</evidence>
<keyword evidence="9" id="KW-0444">Lipid biosynthesis</keyword>
<feature type="binding site" evidence="7">
    <location>
        <position position="92"/>
    </location>
    <ligand>
        <name>NADP(+)</name>
        <dbReference type="ChEBI" id="CHEBI:58349"/>
    </ligand>
</feature>
<dbReference type="RefSeq" id="WP_091644801.1">
    <property type="nucleotide sequence ID" value="NZ_FOEG01000006.1"/>
</dbReference>
<dbReference type="CDD" id="cd05333">
    <property type="entry name" value="BKR_SDR_c"/>
    <property type="match status" value="1"/>
</dbReference>
<dbReference type="PROSITE" id="PS00061">
    <property type="entry name" value="ADH_SHORT"/>
    <property type="match status" value="1"/>
</dbReference>
<evidence type="ECO:0000256" key="9">
    <source>
        <dbReference type="RuleBase" id="RU366074"/>
    </source>
</evidence>
<feature type="binding site" evidence="7">
    <location>
        <begin position="14"/>
        <end position="17"/>
    </location>
    <ligand>
        <name>NADP(+)</name>
        <dbReference type="ChEBI" id="CHEBI:58349"/>
    </ligand>
</feature>
<dbReference type="AlphaFoldDB" id="A0A1H8UDN5"/>
<dbReference type="STRING" id="406100.SAMN04488052_10683"/>
<dbReference type="PRINTS" id="PR00080">
    <property type="entry name" value="SDRFAMILY"/>
</dbReference>
<evidence type="ECO:0000256" key="1">
    <source>
        <dbReference type="ARBA" id="ARBA00002607"/>
    </source>
</evidence>
<dbReference type="PRINTS" id="PR00081">
    <property type="entry name" value="GDHRDH"/>
</dbReference>
<dbReference type="InterPro" id="IPR036291">
    <property type="entry name" value="NAD(P)-bd_dom_sf"/>
</dbReference>
<dbReference type="NCBIfam" id="NF009466">
    <property type="entry name" value="PRK12826.1-2"/>
    <property type="match status" value="1"/>
</dbReference>
<comment type="pathway">
    <text evidence="9">Lipid metabolism; fatty acid biosynthesis.</text>
</comment>
<evidence type="ECO:0000256" key="7">
    <source>
        <dbReference type="PIRSR" id="PIRSR611284-2"/>
    </source>
</evidence>